<accession>A0ABY5NKE7</accession>
<dbReference type="NCBIfam" id="TIGR01926">
    <property type="entry name" value="peroxid_rel"/>
    <property type="match status" value="1"/>
</dbReference>
<reference evidence="2" key="1">
    <citation type="submission" date="2022-01" db="EMBL/GenBank/DDBJ databases">
        <title>Microbacterium eymi and Microbacterium rhizovicinus sp. nov., isolated from the rhizospheric soil of Elymus tsukushiensis, a plant native to the Dokdo Islands, Republic of Korea.</title>
        <authorList>
            <person name="Hwang Y.J."/>
        </authorList>
    </citation>
    <scope>NUCLEOTIDE SEQUENCE</scope>
    <source>
        <strain evidence="2">KUDC0405</strain>
    </source>
</reference>
<feature type="domain" description="Carboxymuconolactone decarboxylase-like" evidence="1">
    <location>
        <begin position="255"/>
        <end position="337"/>
    </location>
</feature>
<protein>
    <submittedName>
        <fullName evidence="2">Alkylhydroperoxidase domain protein</fullName>
    </submittedName>
</protein>
<evidence type="ECO:0000313" key="3">
    <source>
        <dbReference type="Proteomes" id="UP001054811"/>
    </source>
</evidence>
<dbReference type="PANTHER" id="PTHR35446">
    <property type="entry name" value="SI:CH211-175M2.5"/>
    <property type="match status" value="1"/>
</dbReference>
<sequence length="393" mass="41631">MSAGTDAPDVIDALAGIGAGSDADALRRARPAARENAQLAHTALFVPTDASQVSVIERHTIAAWTAALAGAAATAEPHRRALAEAAPDVDAALETALPEAVAIGPYGAYPPGPLSIEDEDGPHWTASAPLRATVGGRLAAALEHAHLLTYRPRDADRAALGRLGEAGWSDTGIVTLSQLVSFVHFQLARGRRPACPPGGLTMPAPAVNTFTQDMLGWAPWLPPLPEEELTDEHYAALVERSRASNPYFRLLVRDPAILGARTRADNDIFYNEDAGLGRAERELAAATASRVNGCLFCASVHSRFASFHSKRRDDVQRLLDEGIDGAQDPRWTAVIEASAALTATPPVFGTAHVRALRDVGLDDLAIADVIHAAAFFNWANRLMLSLGEPTAPQ</sequence>
<proteinExistence type="predicted"/>
<dbReference type="InterPro" id="IPR029032">
    <property type="entry name" value="AhpD-like"/>
</dbReference>
<dbReference type="NCBIfam" id="TIGR00778">
    <property type="entry name" value="ahpD_dom"/>
    <property type="match status" value="1"/>
</dbReference>
<dbReference type="SUPFAM" id="SSF69118">
    <property type="entry name" value="AhpD-like"/>
    <property type="match status" value="2"/>
</dbReference>
<evidence type="ECO:0000313" key="2">
    <source>
        <dbReference type="EMBL" id="UUT35653.1"/>
    </source>
</evidence>
<evidence type="ECO:0000259" key="1">
    <source>
        <dbReference type="Pfam" id="PF02627"/>
    </source>
</evidence>
<dbReference type="Gene3D" id="1.20.1290.10">
    <property type="entry name" value="AhpD-like"/>
    <property type="match status" value="2"/>
</dbReference>
<dbReference type="EMBL" id="CP091139">
    <property type="protein sequence ID" value="UUT35653.1"/>
    <property type="molecule type" value="Genomic_DNA"/>
</dbReference>
<dbReference type="InterPro" id="IPR004675">
    <property type="entry name" value="AhpD_core"/>
</dbReference>
<dbReference type="PANTHER" id="PTHR35446:SF2">
    <property type="entry name" value="CARBOXYMUCONOLACTONE DECARBOXYLASE-LIKE DOMAIN-CONTAINING PROTEIN"/>
    <property type="match status" value="1"/>
</dbReference>
<organism evidence="2 3">
    <name type="scientific">Microbacterium elymi</name>
    <dbReference type="NCBI Taxonomy" id="2909587"/>
    <lineage>
        <taxon>Bacteria</taxon>
        <taxon>Bacillati</taxon>
        <taxon>Actinomycetota</taxon>
        <taxon>Actinomycetes</taxon>
        <taxon>Micrococcales</taxon>
        <taxon>Microbacteriaceae</taxon>
        <taxon>Microbacterium</taxon>
    </lineage>
</organism>
<dbReference type="Proteomes" id="UP001054811">
    <property type="component" value="Chromosome"/>
</dbReference>
<dbReference type="Pfam" id="PF02627">
    <property type="entry name" value="CMD"/>
    <property type="match status" value="1"/>
</dbReference>
<dbReference type="RefSeq" id="WP_259612269.1">
    <property type="nucleotide sequence ID" value="NZ_CP091139.2"/>
</dbReference>
<dbReference type="InterPro" id="IPR023923">
    <property type="entry name" value="AhpD_Avi7169"/>
</dbReference>
<dbReference type="InterPro" id="IPR003779">
    <property type="entry name" value="CMD-like"/>
</dbReference>
<dbReference type="InterPro" id="IPR023982">
    <property type="entry name" value="CHP04029_CMD-like"/>
</dbReference>
<dbReference type="InterPro" id="IPR010195">
    <property type="entry name" value="Uncharacterised_peroxidase-rel"/>
</dbReference>
<gene>
    <name evidence="2" type="ORF">L2X98_20500</name>
</gene>
<dbReference type="NCBIfam" id="TIGR04029">
    <property type="entry name" value="CMD_Avi_7170"/>
    <property type="match status" value="1"/>
</dbReference>
<name>A0ABY5NKE7_9MICO</name>
<keyword evidence="3" id="KW-1185">Reference proteome</keyword>
<dbReference type="NCBIfam" id="TIGR04030">
    <property type="entry name" value="perox_Avi_7169"/>
    <property type="match status" value="1"/>
</dbReference>